<feature type="compositionally biased region" description="Low complexity" evidence="1">
    <location>
        <begin position="130"/>
        <end position="147"/>
    </location>
</feature>
<gene>
    <name evidence="2" type="ORF">OS493_014182</name>
</gene>
<sequence length="147" mass="16335">MQGIPANWMPQNQAQAPRNMQQQAYDWKMAQAMQHNPMQNFGVDRTATAMVTENPVYATNMQGGKWDNVTVPPLFEDTLPSLEYDGGVGYMKAGQNIGGGHLQHHSWEPPMDILSPPYQEDFHAGFGFQNNPLPTTTTQGQTTLGWG</sequence>
<reference evidence="2" key="1">
    <citation type="submission" date="2023-01" db="EMBL/GenBank/DDBJ databases">
        <title>Genome assembly of the deep-sea coral Lophelia pertusa.</title>
        <authorList>
            <person name="Herrera S."/>
            <person name="Cordes E."/>
        </authorList>
    </citation>
    <scope>NUCLEOTIDE SEQUENCE</scope>
    <source>
        <strain evidence="2">USNM1676648</strain>
        <tissue evidence="2">Polyp</tissue>
    </source>
</reference>
<accession>A0A9W9Z0G8</accession>
<comment type="caution">
    <text evidence="2">The sequence shown here is derived from an EMBL/GenBank/DDBJ whole genome shotgun (WGS) entry which is preliminary data.</text>
</comment>
<evidence type="ECO:0000313" key="3">
    <source>
        <dbReference type="Proteomes" id="UP001163046"/>
    </source>
</evidence>
<feature type="compositionally biased region" description="Polar residues" evidence="1">
    <location>
        <begin position="9"/>
        <end position="21"/>
    </location>
</feature>
<dbReference type="Proteomes" id="UP001163046">
    <property type="component" value="Unassembled WGS sequence"/>
</dbReference>
<evidence type="ECO:0000313" key="2">
    <source>
        <dbReference type="EMBL" id="KAJ7373038.1"/>
    </source>
</evidence>
<dbReference type="EMBL" id="MU826832">
    <property type="protein sequence ID" value="KAJ7373038.1"/>
    <property type="molecule type" value="Genomic_DNA"/>
</dbReference>
<dbReference type="AlphaFoldDB" id="A0A9W9Z0G8"/>
<protein>
    <submittedName>
        <fullName evidence="2">Uncharacterized protein</fullName>
    </submittedName>
</protein>
<proteinExistence type="predicted"/>
<feature type="region of interest" description="Disordered" evidence="1">
    <location>
        <begin position="1"/>
        <end position="21"/>
    </location>
</feature>
<name>A0A9W9Z0G8_9CNID</name>
<organism evidence="2 3">
    <name type="scientific">Desmophyllum pertusum</name>
    <dbReference type="NCBI Taxonomy" id="174260"/>
    <lineage>
        <taxon>Eukaryota</taxon>
        <taxon>Metazoa</taxon>
        <taxon>Cnidaria</taxon>
        <taxon>Anthozoa</taxon>
        <taxon>Hexacorallia</taxon>
        <taxon>Scleractinia</taxon>
        <taxon>Caryophylliina</taxon>
        <taxon>Caryophylliidae</taxon>
        <taxon>Desmophyllum</taxon>
    </lineage>
</organism>
<feature type="region of interest" description="Disordered" evidence="1">
    <location>
        <begin position="128"/>
        <end position="147"/>
    </location>
</feature>
<evidence type="ECO:0000256" key="1">
    <source>
        <dbReference type="SAM" id="MobiDB-lite"/>
    </source>
</evidence>
<keyword evidence="3" id="KW-1185">Reference proteome</keyword>